<accession>A0ABS2ZMF6</accession>
<name>A0ABS2ZMF6_9BACL</name>
<gene>
    <name evidence="2" type="ORF">JYA63_07285</name>
</gene>
<organism evidence="2 3">
    <name type="scientific">Fictibacillus nanhaiensis</name>
    <dbReference type="NCBI Taxonomy" id="742169"/>
    <lineage>
        <taxon>Bacteria</taxon>
        <taxon>Bacillati</taxon>
        <taxon>Bacillota</taxon>
        <taxon>Bacilli</taxon>
        <taxon>Bacillales</taxon>
        <taxon>Fictibacillaceae</taxon>
        <taxon>Fictibacillus</taxon>
    </lineage>
</organism>
<dbReference type="EMBL" id="JAFHKR010000038">
    <property type="protein sequence ID" value="MBN3554059.1"/>
    <property type="molecule type" value="Genomic_DNA"/>
</dbReference>
<dbReference type="Proteomes" id="UP001296923">
    <property type="component" value="Unassembled WGS sequence"/>
</dbReference>
<proteinExistence type="predicted"/>
<dbReference type="InterPro" id="IPR043519">
    <property type="entry name" value="NT_sf"/>
</dbReference>
<reference evidence="2 3" key="1">
    <citation type="submission" date="2021-01" db="EMBL/GenBank/DDBJ databases">
        <title>Genome Sequencing of Type Strains.</title>
        <authorList>
            <person name="Lemaire J.F."/>
            <person name="Inderbitzin P."/>
            <person name="Collins S.B."/>
            <person name="Wespe N."/>
            <person name="Knight-Connoni V."/>
        </authorList>
    </citation>
    <scope>NUCLEOTIDE SEQUENCE [LARGE SCALE GENOMIC DNA]</scope>
    <source>
        <strain evidence="2 3">DSM 23009</strain>
    </source>
</reference>
<evidence type="ECO:0000313" key="3">
    <source>
        <dbReference type="Proteomes" id="UP001296923"/>
    </source>
</evidence>
<dbReference type="RefSeq" id="WP_205725117.1">
    <property type="nucleotide sequence ID" value="NZ_JAFHKR010000038.1"/>
</dbReference>
<comment type="caution">
    <text evidence="2">The sequence shown here is derived from an EMBL/GenBank/DDBJ whole genome shotgun (WGS) entry which is preliminary data.</text>
</comment>
<dbReference type="InterPro" id="IPR002934">
    <property type="entry name" value="Polymerase_NTP_transf_dom"/>
</dbReference>
<evidence type="ECO:0000259" key="1">
    <source>
        <dbReference type="Pfam" id="PF01909"/>
    </source>
</evidence>
<sequence>MLEKVEEIFKHPEIILQHIPWVDIENSMIYIGGSVMEGFGNATSDIDVFVISSDDPTSEDINLSNEEQRFFEGMYSLVHNIIHEGIRYDFTYWNSDKVNHIKNSINNIDLNTDFQMVLNKGEIDFLHRLKYAKSIINHAEFSEFLKTINFDNLRYYIAVTESQAFAGTLEDLQGAFISKDYGTAFFRAKRLVEITFTALLALHGETNPNVKWLYRKLQRLSETTGDFNYFSKFMELQNSNFDPATVKIYIRECVKYCQEINIGIQEQLKTKQEV</sequence>
<dbReference type="SUPFAM" id="SSF81301">
    <property type="entry name" value="Nucleotidyltransferase"/>
    <property type="match status" value="1"/>
</dbReference>
<dbReference type="Gene3D" id="3.30.460.10">
    <property type="entry name" value="Beta Polymerase, domain 2"/>
    <property type="match status" value="1"/>
</dbReference>
<protein>
    <submittedName>
        <fullName evidence="2">Nucleotidyltransferase domain-containing protein</fullName>
    </submittedName>
</protein>
<dbReference type="Pfam" id="PF01909">
    <property type="entry name" value="NTP_transf_2"/>
    <property type="match status" value="1"/>
</dbReference>
<evidence type="ECO:0000313" key="2">
    <source>
        <dbReference type="EMBL" id="MBN3554059.1"/>
    </source>
</evidence>
<feature type="domain" description="Polymerase nucleotidyl transferase" evidence="1">
    <location>
        <begin position="26"/>
        <end position="67"/>
    </location>
</feature>
<keyword evidence="3" id="KW-1185">Reference proteome</keyword>